<dbReference type="EMBL" id="JBHUIK010000005">
    <property type="protein sequence ID" value="MFD2215777.1"/>
    <property type="molecule type" value="Genomic_DNA"/>
</dbReference>
<evidence type="ECO:0000313" key="1">
    <source>
        <dbReference type="EMBL" id="MFD2215777.1"/>
    </source>
</evidence>
<dbReference type="PANTHER" id="PTHR40045">
    <property type="entry name" value="YCGG FAMILY PROTEIN"/>
    <property type="match status" value="1"/>
</dbReference>
<keyword evidence="2" id="KW-1185">Reference proteome</keyword>
<dbReference type="RefSeq" id="WP_231308122.1">
    <property type="nucleotide sequence ID" value="NZ_CP095550.1"/>
</dbReference>
<protein>
    <submittedName>
        <fullName evidence="1">YqcI/YcgG family protein</fullName>
    </submittedName>
</protein>
<sequence>MELFEKESLNIDDLQVWKKDALEKFEAKMVDKEQRFPCIPATQGHSLNHLRYGFVGDPREVSSAEELANLLSAYTPQSKNYGKYTSLIIFYETPADLSKTSVEEFEQMFWKQLSWASEFDSIEWPENIPVDPHDSAWEFCFQGEKYFMYCATPAHQNRQSRYFPYFMLAITPRWVLEKFNSSPSLAQKIKSNIRERITHYDSISIHPDLNSYGEEDNFEWKQYYLHDDDSALSKCPFHRMLNTMKREE</sequence>
<dbReference type="Pfam" id="PF08892">
    <property type="entry name" value="YqcI_YcgG"/>
    <property type="match status" value="1"/>
</dbReference>
<dbReference type="InterPro" id="IPR014988">
    <property type="entry name" value="Uncharacterised_YqcI/YcgG"/>
</dbReference>
<evidence type="ECO:0000313" key="2">
    <source>
        <dbReference type="Proteomes" id="UP001597318"/>
    </source>
</evidence>
<proteinExistence type="predicted"/>
<dbReference type="Proteomes" id="UP001597318">
    <property type="component" value="Unassembled WGS sequence"/>
</dbReference>
<gene>
    <name evidence="1" type="ORF">ACFSKK_19010</name>
</gene>
<comment type="caution">
    <text evidence="1">The sequence shown here is derived from an EMBL/GenBank/DDBJ whole genome shotgun (WGS) entry which is preliminary data.</text>
</comment>
<reference evidence="2" key="1">
    <citation type="journal article" date="2019" name="Int. J. Syst. Evol. Microbiol.">
        <title>The Global Catalogue of Microorganisms (GCM) 10K type strain sequencing project: providing services to taxonomists for standard genome sequencing and annotation.</title>
        <authorList>
            <consortium name="The Broad Institute Genomics Platform"/>
            <consortium name="The Broad Institute Genome Sequencing Center for Infectious Disease"/>
            <person name="Wu L."/>
            <person name="Ma J."/>
        </authorList>
    </citation>
    <scope>NUCLEOTIDE SEQUENCE [LARGE SCALE GENOMIC DNA]</scope>
    <source>
        <strain evidence="2">CGMCC 1.15474</strain>
    </source>
</reference>
<organism evidence="1 2">
    <name type="scientific">Metabacillus endolithicus</name>
    <dbReference type="NCBI Taxonomy" id="1535204"/>
    <lineage>
        <taxon>Bacteria</taxon>
        <taxon>Bacillati</taxon>
        <taxon>Bacillota</taxon>
        <taxon>Bacilli</taxon>
        <taxon>Bacillales</taxon>
        <taxon>Bacillaceae</taxon>
        <taxon>Metabacillus</taxon>
    </lineage>
</organism>
<dbReference type="PANTHER" id="PTHR40045:SF1">
    <property type="entry name" value="YQCI_YCGG FAMILY PROTEIN"/>
    <property type="match status" value="1"/>
</dbReference>
<name>A0ABW5C0B7_9BACI</name>
<accession>A0ABW5C0B7</accession>